<reference evidence="2" key="2">
    <citation type="submission" date="2020-11" db="EMBL/GenBank/DDBJ databases">
        <authorList>
            <person name="McCartney M.A."/>
            <person name="Auch B."/>
            <person name="Kono T."/>
            <person name="Mallez S."/>
            <person name="Becker A."/>
            <person name="Gohl D.M."/>
            <person name="Silverstein K.A.T."/>
            <person name="Koren S."/>
            <person name="Bechman K.B."/>
            <person name="Herman A."/>
            <person name="Abrahante J.E."/>
            <person name="Garbe J."/>
        </authorList>
    </citation>
    <scope>NUCLEOTIDE SEQUENCE</scope>
    <source>
        <strain evidence="2">Duluth1</strain>
        <tissue evidence="2">Whole animal</tissue>
    </source>
</reference>
<feature type="compositionally biased region" description="Acidic residues" evidence="1">
    <location>
        <begin position="62"/>
        <end position="71"/>
    </location>
</feature>
<dbReference type="AlphaFoldDB" id="A0A9D4EBN9"/>
<reference evidence="2" key="1">
    <citation type="journal article" date="2019" name="bioRxiv">
        <title>The Genome of the Zebra Mussel, Dreissena polymorpha: A Resource for Invasive Species Research.</title>
        <authorList>
            <person name="McCartney M.A."/>
            <person name="Auch B."/>
            <person name="Kono T."/>
            <person name="Mallez S."/>
            <person name="Zhang Y."/>
            <person name="Obille A."/>
            <person name="Becker A."/>
            <person name="Abrahante J.E."/>
            <person name="Garbe J."/>
            <person name="Badalamenti J.P."/>
            <person name="Herman A."/>
            <person name="Mangelson H."/>
            <person name="Liachko I."/>
            <person name="Sullivan S."/>
            <person name="Sone E.D."/>
            <person name="Koren S."/>
            <person name="Silverstein K.A.T."/>
            <person name="Beckman K.B."/>
            <person name="Gohl D.M."/>
        </authorList>
    </citation>
    <scope>NUCLEOTIDE SEQUENCE</scope>
    <source>
        <strain evidence="2">Duluth1</strain>
        <tissue evidence="2">Whole animal</tissue>
    </source>
</reference>
<dbReference type="Proteomes" id="UP000828390">
    <property type="component" value="Unassembled WGS sequence"/>
</dbReference>
<protein>
    <submittedName>
        <fullName evidence="2">Uncharacterized protein</fullName>
    </submittedName>
</protein>
<comment type="caution">
    <text evidence="2">The sequence shown here is derived from an EMBL/GenBank/DDBJ whole genome shotgun (WGS) entry which is preliminary data.</text>
</comment>
<dbReference type="EMBL" id="JAIWYP010000009">
    <property type="protein sequence ID" value="KAH3777387.1"/>
    <property type="molecule type" value="Genomic_DNA"/>
</dbReference>
<evidence type="ECO:0000313" key="3">
    <source>
        <dbReference type="Proteomes" id="UP000828390"/>
    </source>
</evidence>
<organism evidence="2 3">
    <name type="scientific">Dreissena polymorpha</name>
    <name type="common">Zebra mussel</name>
    <name type="synonym">Mytilus polymorpha</name>
    <dbReference type="NCBI Taxonomy" id="45954"/>
    <lineage>
        <taxon>Eukaryota</taxon>
        <taxon>Metazoa</taxon>
        <taxon>Spiralia</taxon>
        <taxon>Lophotrochozoa</taxon>
        <taxon>Mollusca</taxon>
        <taxon>Bivalvia</taxon>
        <taxon>Autobranchia</taxon>
        <taxon>Heteroconchia</taxon>
        <taxon>Euheterodonta</taxon>
        <taxon>Imparidentia</taxon>
        <taxon>Neoheterodontei</taxon>
        <taxon>Myida</taxon>
        <taxon>Dreissenoidea</taxon>
        <taxon>Dreissenidae</taxon>
        <taxon>Dreissena</taxon>
    </lineage>
</organism>
<evidence type="ECO:0000313" key="2">
    <source>
        <dbReference type="EMBL" id="KAH3777387.1"/>
    </source>
</evidence>
<name>A0A9D4EBN9_DREPO</name>
<accession>A0A9D4EBN9</accession>
<gene>
    <name evidence="2" type="ORF">DPMN_178829</name>
</gene>
<feature type="region of interest" description="Disordered" evidence="1">
    <location>
        <begin position="38"/>
        <end position="71"/>
    </location>
</feature>
<keyword evidence="3" id="KW-1185">Reference proteome</keyword>
<proteinExistence type="predicted"/>
<sequence length="71" mass="7362">MLTKSLLLNHIFGTFVIIIDGEEHRITASATLVEALNSDGKTSAGTPSDDDGGGGAGGKAVEDDDYDDDNH</sequence>
<evidence type="ECO:0000256" key="1">
    <source>
        <dbReference type="SAM" id="MobiDB-lite"/>
    </source>
</evidence>